<dbReference type="Proteomes" id="UP000051084">
    <property type="component" value="Unassembled WGS sequence"/>
</dbReference>
<protein>
    <submittedName>
        <fullName evidence="2">Protein-tyrosine phosphatase</fullName>
    </submittedName>
</protein>
<dbReference type="SUPFAM" id="SSF52799">
    <property type="entry name" value="(Phosphotyrosine protein) phosphatases II"/>
    <property type="match status" value="1"/>
</dbReference>
<dbReference type="PATRIC" id="fig|1423742.4.peg.1186"/>
<dbReference type="Pfam" id="PF13350">
    <property type="entry name" value="Y_phosphatase3"/>
    <property type="match status" value="1"/>
</dbReference>
<dbReference type="GO" id="GO:0004721">
    <property type="term" value="F:phosphoprotein phosphatase activity"/>
    <property type="evidence" value="ECO:0007669"/>
    <property type="project" value="InterPro"/>
</dbReference>
<dbReference type="EMBL" id="AZGC01000026">
    <property type="protein sequence ID" value="KRL95095.1"/>
    <property type="molecule type" value="Genomic_DNA"/>
</dbReference>
<name>A0A0R1UPK7_9LACO</name>
<dbReference type="InterPro" id="IPR029021">
    <property type="entry name" value="Prot-tyrosine_phosphatase-like"/>
</dbReference>
<dbReference type="RefSeq" id="WP_054652277.1">
    <property type="nucleotide sequence ID" value="NZ_AZGC01000026.1"/>
</dbReference>
<comment type="similarity">
    <text evidence="1">Belongs to the protein-tyrosine phosphatase family.</text>
</comment>
<dbReference type="PANTHER" id="PTHR31126">
    <property type="entry name" value="TYROSINE-PROTEIN PHOSPHATASE"/>
    <property type="match status" value="1"/>
</dbReference>
<reference evidence="2 3" key="1">
    <citation type="journal article" date="2015" name="Genome Announc.">
        <title>Expanding the biotechnology potential of lactobacilli through comparative genomics of 213 strains and associated genera.</title>
        <authorList>
            <person name="Sun Z."/>
            <person name="Harris H.M."/>
            <person name="McCann A."/>
            <person name="Guo C."/>
            <person name="Argimon S."/>
            <person name="Zhang W."/>
            <person name="Yang X."/>
            <person name="Jeffery I.B."/>
            <person name="Cooney J.C."/>
            <person name="Kagawa T.F."/>
            <person name="Liu W."/>
            <person name="Song Y."/>
            <person name="Salvetti E."/>
            <person name="Wrobel A."/>
            <person name="Rasinkangas P."/>
            <person name="Parkhill J."/>
            <person name="Rea M.C."/>
            <person name="O'Sullivan O."/>
            <person name="Ritari J."/>
            <person name="Douillard F.P."/>
            <person name="Paul Ross R."/>
            <person name="Yang R."/>
            <person name="Briner A.E."/>
            <person name="Felis G.E."/>
            <person name="de Vos W.M."/>
            <person name="Barrangou R."/>
            <person name="Klaenhammer T.R."/>
            <person name="Caufield P.W."/>
            <person name="Cui Y."/>
            <person name="Zhang H."/>
            <person name="O'Toole P.W."/>
        </authorList>
    </citation>
    <scope>NUCLEOTIDE SEQUENCE [LARGE SCALE GENOMIC DNA]</scope>
    <source>
        <strain evidence="2 3">DSM 18793</strain>
    </source>
</reference>
<dbReference type="PROSITE" id="PS00383">
    <property type="entry name" value="TYR_PHOSPHATASE_1"/>
    <property type="match status" value="1"/>
</dbReference>
<accession>A0A0R1UPK7</accession>
<dbReference type="AlphaFoldDB" id="A0A0R1UPK7"/>
<dbReference type="OrthoDB" id="1188001at2"/>
<gene>
    <name evidence="2" type="ORF">FC21_GL001143</name>
</gene>
<evidence type="ECO:0000313" key="2">
    <source>
        <dbReference type="EMBL" id="KRL95095.1"/>
    </source>
</evidence>
<organism evidence="2 3">
    <name type="scientific">Limosilactobacillus equigenerosi DSM 18793 = JCM 14505</name>
    <dbReference type="NCBI Taxonomy" id="1423742"/>
    <lineage>
        <taxon>Bacteria</taxon>
        <taxon>Bacillati</taxon>
        <taxon>Bacillota</taxon>
        <taxon>Bacilli</taxon>
        <taxon>Lactobacillales</taxon>
        <taxon>Lactobacillaceae</taxon>
        <taxon>Limosilactobacillus</taxon>
    </lineage>
</organism>
<dbReference type="Gene3D" id="3.90.190.10">
    <property type="entry name" value="Protein tyrosine phosphatase superfamily"/>
    <property type="match status" value="1"/>
</dbReference>
<dbReference type="InterPro" id="IPR026893">
    <property type="entry name" value="Tyr/Ser_Pase_IphP-type"/>
</dbReference>
<dbReference type="STRING" id="417373.GCA_001570685_00104"/>
<evidence type="ECO:0000256" key="1">
    <source>
        <dbReference type="ARBA" id="ARBA00009580"/>
    </source>
</evidence>
<evidence type="ECO:0000313" key="3">
    <source>
        <dbReference type="Proteomes" id="UP000051084"/>
    </source>
</evidence>
<keyword evidence="3" id="KW-1185">Reference proteome</keyword>
<comment type="caution">
    <text evidence="2">The sequence shown here is derived from an EMBL/GenBank/DDBJ whole genome shotgun (WGS) entry which is preliminary data.</text>
</comment>
<dbReference type="InterPro" id="IPR016130">
    <property type="entry name" value="Tyr_Pase_AS"/>
</dbReference>
<dbReference type="PANTHER" id="PTHR31126:SF1">
    <property type="entry name" value="TYROSINE SPECIFIC PROTEIN PHOSPHATASES DOMAIN-CONTAINING PROTEIN"/>
    <property type="match status" value="1"/>
</dbReference>
<proteinExistence type="inferred from homology"/>
<sequence length="263" mass="29378">MTQRILSITSGENFRDLGGYQTTDGRHLKWRKLIRSGALGKLDDHDQAKLAALNVKYDIDFRSPAEVKQLPDHVPSTAQFHHEPVFGTDLTEASKTTADLDQELMTIPNRGASHMQEVYRQMTHLDSSLVAYRNFFNYLLSTPDDGALLFHCQAGKDRTGFGAYLVLSALGVDFETIQQDYLLTNTTTSDWVTNKLAELRAAGHSETFVNNYAQLAGVDESYLHAATSAIQAQYGSVNQFLTDALQLSNHDLRDLQSLYLTDN</sequence>